<keyword evidence="6" id="KW-1185">Reference proteome</keyword>
<sequence length="216" mass="23660">MLQRPPRTSAEQIRQAIAARIINGDLAPGTPLDEQGLATEFSVSRTPIREALRLLRSSGLVEQRPHASAVVAKPDEATLAGMFEVMAYLEALCAGLSAVTMSVVERQALNTHHSAMAAMVRDGDAEAYVEANELFHSMIYHGAHNGYLFELTSATRQRLQPFRRAQFETLGRLGQSHEEHSKVVAAILCGDRSGAELSMRSHITTVKHAYRRLADG</sequence>
<gene>
    <name evidence="5" type="ORF">NF348_01085</name>
</gene>
<dbReference type="Proteomes" id="UP001060275">
    <property type="component" value="Unassembled WGS sequence"/>
</dbReference>
<dbReference type="Pfam" id="PF07729">
    <property type="entry name" value="FCD"/>
    <property type="match status" value="1"/>
</dbReference>
<keyword evidence="1" id="KW-0805">Transcription regulation</keyword>
<dbReference type="InterPro" id="IPR036390">
    <property type="entry name" value="WH_DNA-bd_sf"/>
</dbReference>
<dbReference type="SMART" id="SM00345">
    <property type="entry name" value="HTH_GNTR"/>
    <property type="match status" value="1"/>
</dbReference>
<evidence type="ECO:0000313" key="6">
    <source>
        <dbReference type="Proteomes" id="UP001060275"/>
    </source>
</evidence>
<dbReference type="InterPro" id="IPR036388">
    <property type="entry name" value="WH-like_DNA-bd_sf"/>
</dbReference>
<dbReference type="SMART" id="SM00895">
    <property type="entry name" value="FCD"/>
    <property type="match status" value="1"/>
</dbReference>
<proteinExistence type="predicted"/>
<dbReference type="Gene3D" id="1.10.10.10">
    <property type="entry name" value="Winged helix-like DNA-binding domain superfamily/Winged helix DNA-binding domain"/>
    <property type="match status" value="1"/>
</dbReference>
<dbReference type="GO" id="GO:0003700">
    <property type="term" value="F:DNA-binding transcription factor activity"/>
    <property type="evidence" value="ECO:0007669"/>
    <property type="project" value="InterPro"/>
</dbReference>
<dbReference type="InterPro" id="IPR000524">
    <property type="entry name" value="Tscrpt_reg_HTH_GntR"/>
</dbReference>
<evidence type="ECO:0000256" key="2">
    <source>
        <dbReference type="ARBA" id="ARBA00023125"/>
    </source>
</evidence>
<feature type="domain" description="HTH gntR-type" evidence="4">
    <location>
        <begin position="7"/>
        <end position="74"/>
    </location>
</feature>
<organism evidence="5 6">
    <name type="scientific">Devosia ureilytica</name>
    <dbReference type="NCBI Taxonomy" id="2952754"/>
    <lineage>
        <taxon>Bacteria</taxon>
        <taxon>Pseudomonadati</taxon>
        <taxon>Pseudomonadota</taxon>
        <taxon>Alphaproteobacteria</taxon>
        <taxon>Hyphomicrobiales</taxon>
        <taxon>Devosiaceae</taxon>
        <taxon>Devosia</taxon>
    </lineage>
</organism>
<evidence type="ECO:0000256" key="1">
    <source>
        <dbReference type="ARBA" id="ARBA00023015"/>
    </source>
</evidence>
<keyword evidence="3" id="KW-0804">Transcription</keyword>
<dbReference type="AlphaFoldDB" id="A0A9Q4AKJ1"/>
<reference evidence="5" key="1">
    <citation type="submission" date="2022-06" db="EMBL/GenBank/DDBJ databases">
        <title>Devosia sp. XJ19-45 genome assembly.</title>
        <authorList>
            <person name="Li B."/>
            <person name="Cai M."/>
            <person name="Nie G."/>
            <person name="Li W."/>
        </authorList>
    </citation>
    <scope>NUCLEOTIDE SEQUENCE</scope>
    <source>
        <strain evidence="5">XJ19-45</strain>
    </source>
</reference>
<dbReference type="InterPro" id="IPR011711">
    <property type="entry name" value="GntR_C"/>
</dbReference>
<evidence type="ECO:0000259" key="4">
    <source>
        <dbReference type="PROSITE" id="PS50949"/>
    </source>
</evidence>
<evidence type="ECO:0000256" key="3">
    <source>
        <dbReference type="ARBA" id="ARBA00023163"/>
    </source>
</evidence>
<dbReference type="CDD" id="cd07377">
    <property type="entry name" value="WHTH_GntR"/>
    <property type="match status" value="1"/>
</dbReference>
<evidence type="ECO:0000313" key="5">
    <source>
        <dbReference type="EMBL" id="MCP8885694.1"/>
    </source>
</evidence>
<dbReference type="InterPro" id="IPR008920">
    <property type="entry name" value="TF_FadR/GntR_C"/>
</dbReference>
<dbReference type="PANTHER" id="PTHR43537:SF49">
    <property type="entry name" value="TRANSCRIPTIONAL REGULATORY PROTEIN"/>
    <property type="match status" value="1"/>
</dbReference>
<dbReference type="Gene3D" id="1.20.120.530">
    <property type="entry name" value="GntR ligand-binding domain-like"/>
    <property type="match status" value="1"/>
</dbReference>
<dbReference type="RefSeq" id="WP_254673094.1">
    <property type="nucleotide sequence ID" value="NZ_JAMWDU010000001.1"/>
</dbReference>
<comment type="caution">
    <text evidence="5">The sequence shown here is derived from an EMBL/GenBank/DDBJ whole genome shotgun (WGS) entry which is preliminary data.</text>
</comment>
<name>A0A9Q4AKJ1_9HYPH</name>
<protein>
    <submittedName>
        <fullName evidence="5">GntR family transcriptional regulator</fullName>
    </submittedName>
</protein>
<dbReference type="SUPFAM" id="SSF48008">
    <property type="entry name" value="GntR ligand-binding domain-like"/>
    <property type="match status" value="1"/>
</dbReference>
<dbReference type="PANTHER" id="PTHR43537">
    <property type="entry name" value="TRANSCRIPTIONAL REGULATOR, GNTR FAMILY"/>
    <property type="match status" value="1"/>
</dbReference>
<dbReference type="Pfam" id="PF00392">
    <property type="entry name" value="GntR"/>
    <property type="match status" value="1"/>
</dbReference>
<keyword evidence="2" id="KW-0238">DNA-binding</keyword>
<dbReference type="EMBL" id="JAMWDU010000001">
    <property type="protein sequence ID" value="MCP8885694.1"/>
    <property type="molecule type" value="Genomic_DNA"/>
</dbReference>
<dbReference type="GO" id="GO:0003677">
    <property type="term" value="F:DNA binding"/>
    <property type="evidence" value="ECO:0007669"/>
    <property type="project" value="UniProtKB-KW"/>
</dbReference>
<dbReference type="SUPFAM" id="SSF46785">
    <property type="entry name" value="Winged helix' DNA-binding domain"/>
    <property type="match status" value="1"/>
</dbReference>
<dbReference type="PROSITE" id="PS50949">
    <property type="entry name" value="HTH_GNTR"/>
    <property type="match status" value="1"/>
</dbReference>
<accession>A0A9Q4AKJ1</accession>
<dbReference type="PRINTS" id="PR00035">
    <property type="entry name" value="HTHGNTR"/>
</dbReference>